<dbReference type="InterPro" id="IPR012349">
    <property type="entry name" value="Split_barrel_FMN-bd"/>
</dbReference>
<gene>
    <name evidence="1" type="ORF">GCM10009801_04200</name>
</gene>
<evidence type="ECO:0000313" key="1">
    <source>
        <dbReference type="EMBL" id="GAA2061679.1"/>
    </source>
</evidence>
<keyword evidence="2" id="KW-1185">Reference proteome</keyword>
<organism evidence="1 2">
    <name type="scientific">Streptomyces albiaxialis</name>
    <dbReference type="NCBI Taxonomy" id="329523"/>
    <lineage>
        <taxon>Bacteria</taxon>
        <taxon>Bacillati</taxon>
        <taxon>Actinomycetota</taxon>
        <taxon>Actinomycetes</taxon>
        <taxon>Kitasatosporales</taxon>
        <taxon>Streptomycetaceae</taxon>
        <taxon>Streptomyces</taxon>
    </lineage>
</organism>
<sequence length="138" mass="15196">MRAGYPARMSTPTTGLRIFARERRVRLTAYAREGTPVGHVSGIAVEGDRAYVRTPGRDRRNAHLARYPEVEITPATLGGTPNGAPVKARARRLEGAEARHAAGLLARRHPLTQGLAVPFWCAMHLSRPVHYELRLVGE</sequence>
<proteinExistence type="predicted"/>
<name>A0ABN2VG57_9ACTN</name>
<dbReference type="Gene3D" id="2.30.110.10">
    <property type="entry name" value="Electron Transport, Fmn-binding Protein, Chain A"/>
    <property type="match status" value="1"/>
</dbReference>
<evidence type="ECO:0008006" key="3">
    <source>
        <dbReference type="Google" id="ProtNLM"/>
    </source>
</evidence>
<reference evidence="1 2" key="1">
    <citation type="journal article" date="2019" name="Int. J. Syst. Evol. Microbiol.">
        <title>The Global Catalogue of Microorganisms (GCM) 10K type strain sequencing project: providing services to taxonomists for standard genome sequencing and annotation.</title>
        <authorList>
            <consortium name="The Broad Institute Genomics Platform"/>
            <consortium name="The Broad Institute Genome Sequencing Center for Infectious Disease"/>
            <person name="Wu L."/>
            <person name="Ma J."/>
        </authorList>
    </citation>
    <scope>NUCLEOTIDE SEQUENCE [LARGE SCALE GENOMIC DNA]</scope>
    <source>
        <strain evidence="1 2">JCM 15478</strain>
    </source>
</reference>
<evidence type="ECO:0000313" key="2">
    <source>
        <dbReference type="Proteomes" id="UP001500016"/>
    </source>
</evidence>
<dbReference type="EMBL" id="BAAAPE010000001">
    <property type="protein sequence ID" value="GAA2061679.1"/>
    <property type="molecule type" value="Genomic_DNA"/>
</dbReference>
<dbReference type="SUPFAM" id="SSF50475">
    <property type="entry name" value="FMN-binding split barrel"/>
    <property type="match status" value="1"/>
</dbReference>
<protein>
    <recommendedName>
        <fullName evidence="3">Pyridoxamine 5'-phosphate oxidase putative domain-containing protein</fullName>
    </recommendedName>
</protein>
<accession>A0ABN2VG57</accession>
<dbReference type="Proteomes" id="UP001500016">
    <property type="component" value="Unassembled WGS sequence"/>
</dbReference>
<comment type="caution">
    <text evidence="1">The sequence shown here is derived from an EMBL/GenBank/DDBJ whole genome shotgun (WGS) entry which is preliminary data.</text>
</comment>